<dbReference type="EMBL" id="BQMJ01000040">
    <property type="protein sequence ID" value="GJQ13141.1"/>
    <property type="molecule type" value="Genomic_DNA"/>
</dbReference>
<dbReference type="GO" id="GO:0005739">
    <property type="term" value="C:mitochondrion"/>
    <property type="evidence" value="ECO:0007669"/>
    <property type="project" value="TreeGrafter"/>
</dbReference>
<evidence type="ECO:0000256" key="3">
    <source>
        <dbReference type="SAM" id="SignalP"/>
    </source>
</evidence>
<dbReference type="InterPro" id="IPR012098">
    <property type="entry name" value="SND3_fun"/>
</dbReference>
<feature type="region of interest" description="Disordered" evidence="1">
    <location>
        <begin position="162"/>
        <end position="220"/>
    </location>
</feature>
<organism evidence="4 5">
    <name type="scientific">Galdieria partita</name>
    <dbReference type="NCBI Taxonomy" id="83374"/>
    <lineage>
        <taxon>Eukaryota</taxon>
        <taxon>Rhodophyta</taxon>
        <taxon>Bangiophyceae</taxon>
        <taxon>Galdieriales</taxon>
        <taxon>Galdieriaceae</taxon>
        <taxon>Galdieria</taxon>
    </lineage>
</organism>
<accession>A0A9C7Q096</accession>
<proteinExistence type="predicted"/>
<feature type="compositionally biased region" description="Basic and acidic residues" evidence="1">
    <location>
        <begin position="211"/>
        <end position="220"/>
    </location>
</feature>
<feature type="compositionally biased region" description="Polar residues" evidence="1">
    <location>
        <begin position="163"/>
        <end position="181"/>
    </location>
</feature>
<dbReference type="PANTHER" id="PTHR28112">
    <property type="entry name" value="SRP-INDEPENDENT TARGETING PROTEIN 3"/>
    <property type="match status" value="1"/>
</dbReference>
<keyword evidence="2" id="KW-0812">Transmembrane</keyword>
<dbReference type="GO" id="GO:0045047">
    <property type="term" value="P:protein targeting to ER"/>
    <property type="evidence" value="ECO:0007669"/>
    <property type="project" value="InterPro"/>
</dbReference>
<dbReference type="Proteomes" id="UP001061958">
    <property type="component" value="Unassembled WGS sequence"/>
</dbReference>
<evidence type="ECO:0000313" key="4">
    <source>
        <dbReference type="EMBL" id="GJQ13141.1"/>
    </source>
</evidence>
<keyword evidence="5" id="KW-1185">Reference proteome</keyword>
<name>A0A9C7Q096_9RHOD</name>
<sequence>MVSPVKNLILVFAVMTLMKNVNPEDTTVLFYTRALFTLYFGCSIALNFYIKSLVERKHDQTVIEVPPQPSGFFGRSSSSHATRVTVEQYDLGELSKARSSLLMNAIFLAFMHLKMKALTPVVLQSAMGILRIMDDAMFRIHVLNEPAQGALARPFKPEPNLLSMFTGSGASNSGSGQTHSRNQTEEDSSSSSSSEDNARPTESPSGSEDEKDSKKTHAKK</sequence>
<evidence type="ECO:0000313" key="5">
    <source>
        <dbReference type="Proteomes" id="UP001061958"/>
    </source>
</evidence>
<dbReference type="PANTHER" id="PTHR28112:SF1">
    <property type="entry name" value="SRP-INDEPENDENT TARGETING PROTEIN 3"/>
    <property type="match status" value="1"/>
</dbReference>
<dbReference type="GO" id="GO:0005783">
    <property type="term" value="C:endoplasmic reticulum"/>
    <property type="evidence" value="ECO:0007669"/>
    <property type="project" value="InterPro"/>
</dbReference>
<evidence type="ECO:0008006" key="6">
    <source>
        <dbReference type="Google" id="ProtNLM"/>
    </source>
</evidence>
<keyword evidence="3" id="KW-0732">Signal</keyword>
<protein>
    <recommendedName>
        <fullName evidence="6">Inorganic phosphate transporter</fullName>
    </recommendedName>
</protein>
<feature type="chain" id="PRO_5039730899" description="Inorganic phosphate transporter" evidence="3">
    <location>
        <begin position="24"/>
        <end position="220"/>
    </location>
</feature>
<feature type="transmembrane region" description="Helical" evidence="2">
    <location>
        <begin position="33"/>
        <end position="50"/>
    </location>
</feature>
<reference evidence="4" key="1">
    <citation type="journal article" date="2022" name="Proc. Natl. Acad. Sci. U.S.A.">
        <title>Life cycle and functional genomics of the unicellular red alga Galdieria for elucidating algal and plant evolution and industrial use.</title>
        <authorList>
            <person name="Hirooka S."/>
            <person name="Itabashi T."/>
            <person name="Ichinose T.M."/>
            <person name="Onuma R."/>
            <person name="Fujiwara T."/>
            <person name="Yamashita S."/>
            <person name="Jong L.W."/>
            <person name="Tomita R."/>
            <person name="Iwane A.H."/>
            <person name="Miyagishima S.Y."/>
        </authorList>
    </citation>
    <scope>NUCLEOTIDE SEQUENCE</scope>
    <source>
        <strain evidence="4">NBRC 102759</strain>
    </source>
</reference>
<reference evidence="4" key="2">
    <citation type="submission" date="2022-01" db="EMBL/GenBank/DDBJ databases">
        <authorList>
            <person name="Hirooka S."/>
            <person name="Miyagishima S.Y."/>
        </authorList>
    </citation>
    <scope>NUCLEOTIDE SEQUENCE</scope>
    <source>
        <strain evidence="4">NBRC 102759</strain>
    </source>
</reference>
<dbReference type="Pfam" id="PF10032">
    <property type="entry name" value="Pho88"/>
    <property type="match status" value="1"/>
</dbReference>
<evidence type="ECO:0000256" key="1">
    <source>
        <dbReference type="SAM" id="MobiDB-lite"/>
    </source>
</evidence>
<keyword evidence="2" id="KW-0472">Membrane</keyword>
<gene>
    <name evidence="4" type="ORF">GpartN1_g4932.t1</name>
</gene>
<comment type="caution">
    <text evidence="4">The sequence shown here is derived from an EMBL/GenBank/DDBJ whole genome shotgun (WGS) entry which is preliminary data.</text>
</comment>
<dbReference type="AlphaFoldDB" id="A0A9C7Q096"/>
<dbReference type="OrthoDB" id="5611at2759"/>
<evidence type="ECO:0000256" key="2">
    <source>
        <dbReference type="SAM" id="Phobius"/>
    </source>
</evidence>
<feature type="signal peptide" evidence="3">
    <location>
        <begin position="1"/>
        <end position="23"/>
    </location>
</feature>
<keyword evidence="2" id="KW-1133">Transmembrane helix</keyword>